<dbReference type="GO" id="GO:0016798">
    <property type="term" value="F:hydrolase activity, acting on glycosyl bonds"/>
    <property type="evidence" value="ECO:0007669"/>
    <property type="project" value="UniProtKB-KW"/>
</dbReference>
<dbReference type="Pfam" id="PF01832">
    <property type="entry name" value="Glucosaminidase"/>
    <property type="match status" value="1"/>
</dbReference>
<feature type="domain" description="Mannosyl-glycoprotein endo-beta-N-acetylglucosamidase-like" evidence="2">
    <location>
        <begin position="2"/>
        <end position="152"/>
    </location>
</feature>
<dbReference type="PRINTS" id="PR01002">
    <property type="entry name" value="FLGFLGJ"/>
</dbReference>
<keyword evidence="1 3" id="KW-0378">Hydrolase</keyword>
<dbReference type="RefSeq" id="WP_052222600.1">
    <property type="nucleotide sequence ID" value="NZ_LHUR01000042.1"/>
</dbReference>
<reference evidence="4" key="1">
    <citation type="submission" date="2015-08" db="EMBL/GenBank/DDBJ databases">
        <title>Genome sequence of the strict anaerobe Clostridium homopropionicum LuHBu1 (DSM 5847T).</title>
        <authorList>
            <person name="Poehlein A."/>
            <person name="Beck M."/>
            <person name="Schiel-Bengelsdorf B."/>
            <person name="Bengelsdorf F.R."/>
            <person name="Daniel R."/>
            <person name="Duerre P."/>
        </authorList>
    </citation>
    <scope>NUCLEOTIDE SEQUENCE [LARGE SCALE GENOMIC DNA]</scope>
    <source>
        <strain evidence="4">DSM 5847</strain>
    </source>
</reference>
<dbReference type="InterPro" id="IPR051056">
    <property type="entry name" value="Glycosyl_Hydrolase_73"/>
</dbReference>
<organism evidence="3 4">
    <name type="scientific">Clostridium homopropionicum DSM 5847</name>
    <dbReference type="NCBI Taxonomy" id="1121318"/>
    <lineage>
        <taxon>Bacteria</taxon>
        <taxon>Bacillati</taxon>
        <taxon>Bacillota</taxon>
        <taxon>Clostridia</taxon>
        <taxon>Eubacteriales</taxon>
        <taxon>Clostridiaceae</taxon>
        <taxon>Clostridium</taxon>
    </lineage>
</organism>
<evidence type="ECO:0000256" key="1">
    <source>
        <dbReference type="ARBA" id="ARBA00022801"/>
    </source>
</evidence>
<proteinExistence type="predicted"/>
<protein>
    <submittedName>
        <fullName evidence="3">Exo-glucosaminidase LytG</fullName>
        <ecNumber evidence="3">3.2.1.-</ecNumber>
    </submittedName>
</protein>
<dbReference type="Gene3D" id="4.10.80.30">
    <property type="entry name" value="DNA polymerase, domain 6"/>
    <property type="match status" value="1"/>
</dbReference>
<dbReference type="STRING" id="36844.SAMN04488501_101349"/>
<dbReference type="Gene3D" id="1.10.530.10">
    <property type="match status" value="1"/>
</dbReference>
<evidence type="ECO:0000259" key="2">
    <source>
        <dbReference type="SMART" id="SM00047"/>
    </source>
</evidence>
<dbReference type="GO" id="GO:0004040">
    <property type="term" value="F:amidase activity"/>
    <property type="evidence" value="ECO:0007669"/>
    <property type="project" value="InterPro"/>
</dbReference>
<dbReference type="PATRIC" id="fig|1121318.3.peg.3144"/>
<name>A0A0L6Z5L1_9CLOT</name>
<dbReference type="PANTHER" id="PTHR33308">
    <property type="entry name" value="PEPTIDOGLYCAN HYDROLASE FLGJ"/>
    <property type="match status" value="1"/>
</dbReference>
<evidence type="ECO:0000313" key="4">
    <source>
        <dbReference type="Proteomes" id="UP000037043"/>
    </source>
</evidence>
<dbReference type="EC" id="3.2.1.-" evidence="3"/>
<accession>A0A0L6Z5L1</accession>
<sequence length="254" mass="29477">MSEQTDFIDKIKNGAIASMKKYGILASITIAQAILESRWGQSQLSIKAYNLFGIKAKFNEEYIDMRTTEYNSQGEKYYINAKFRKYNSFTESIEDHAEFLVNNTRYRINGFFDGNNYKEQAQALQGAGYATDPGYAKYLIRIIEQYKLDRYDVVSSTEKYTTPYCLEFHKWYNKVTETKAPLDEDNAYGINTANALKAITNYIKQSRKYKYCFEFQKFYNRVTQTASPLAEDGLYGPATEKALNIIERLIKGEY</sequence>
<keyword evidence="3" id="KW-0326">Glycosidase</keyword>
<dbReference type="EMBL" id="LHUR01000042">
    <property type="protein sequence ID" value="KOA18250.1"/>
    <property type="molecule type" value="Genomic_DNA"/>
</dbReference>
<evidence type="ECO:0000313" key="3">
    <source>
        <dbReference type="EMBL" id="KOA18250.1"/>
    </source>
</evidence>
<dbReference type="InterPro" id="IPR002901">
    <property type="entry name" value="MGlyc_endo_b_GlcNAc-like_dom"/>
</dbReference>
<dbReference type="AlphaFoldDB" id="A0A0L6Z5L1"/>
<comment type="caution">
    <text evidence="3">The sequence shown here is derived from an EMBL/GenBank/DDBJ whole genome shotgun (WGS) entry which is preliminary data.</text>
</comment>
<dbReference type="SMART" id="SM00047">
    <property type="entry name" value="LYZ2"/>
    <property type="match status" value="1"/>
</dbReference>
<keyword evidence="4" id="KW-1185">Reference proteome</keyword>
<dbReference type="PANTHER" id="PTHR33308:SF10">
    <property type="entry name" value="EXO-GLUCOSAMINIDASE LYTG"/>
    <property type="match status" value="1"/>
</dbReference>
<gene>
    <name evidence="3" type="primary">lytG</name>
    <name evidence="3" type="ORF">CLHOM_31280</name>
</gene>
<dbReference type="Proteomes" id="UP000037043">
    <property type="component" value="Unassembled WGS sequence"/>
</dbReference>